<proteinExistence type="predicted"/>
<protein>
    <recommendedName>
        <fullName evidence="3">CcoQ/FixQ family Cbb3-type cytochrome c oxidase assembly chaperone</fullName>
    </recommendedName>
</protein>
<dbReference type="RefSeq" id="WP_373954643.1">
    <property type="nucleotide sequence ID" value="NZ_JBHDLN010000010.1"/>
</dbReference>
<evidence type="ECO:0000313" key="2">
    <source>
        <dbReference type="Proteomes" id="UP001575622"/>
    </source>
</evidence>
<comment type="caution">
    <text evidence="1">The sequence shown here is derived from an EMBL/GenBank/DDBJ whole genome shotgun (WGS) entry which is preliminary data.</text>
</comment>
<evidence type="ECO:0000313" key="1">
    <source>
        <dbReference type="EMBL" id="MFB0844566.1"/>
    </source>
</evidence>
<name>A0ABV4V3A3_9BACL</name>
<reference evidence="1 2" key="1">
    <citation type="submission" date="2024-09" db="EMBL/GenBank/DDBJ databases">
        <authorList>
            <person name="Makale K.P.P."/>
            <person name="Makhzoum A."/>
            <person name="Rantong G."/>
            <person name="Rahube T.O."/>
        </authorList>
    </citation>
    <scope>NUCLEOTIDE SEQUENCE [LARGE SCALE GENOMIC DNA]</scope>
    <source>
        <strain evidence="1 2">KM_D13</strain>
    </source>
</reference>
<accession>A0ABV4V3A3</accession>
<organism evidence="1 2">
    <name type="scientific">Paenibacillus oleatilyticus</name>
    <dbReference type="NCBI Taxonomy" id="2594886"/>
    <lineage>
        <taxon>Bacteria</taxon>
        <taxon>Bacillati</taxon>
        <taxon>Bacillota</taxon>
        <taxon>Bacilli</taxon>
        <taxon>Bacillales</taxon>
        <taxon>Paenibacillaceae</taxon>
        <taxon>Paenibacillus</taxon>
    </lineage>
</organism>
<sequence length="53" mass="5767">MLTVAVVALGALFLLAFFMYCSYSRKQDVPLADIDAAFAARLNQGDQGESHDD</sequence>
<gene>
    <name evidence="1" type="ORF">ACEU3E_20460</name>
</gene>
<evidence type="ECO:0008006" key="3">
    <source>
        <dbReference type="Google" id="ProtNLM"/>
    </source>
</evidence>
<keyword evidence="2" id="KW-1185">Reference proteome</keyword>
<dbReference type="EMBL" id="JBHDLN010000010">
    <property type="protein sequence ID" value="MFB0844566.1"/>
    <property type="molecule type" value="Genomic_DNA"/>
</dbReference>
<dbReference type="Proteomes" id="UP001575622">
    <property type="component" value="Unassembled WGS sequence"/>
</dbReference>